<accession>A0ABV7XHC5</accession>
<dbReference type="InterPro" id="IPR012826">
    <property type="entry name" value="FliN"/>
</dbReference>
<sequence length="110" mass="11698">MNAVDVEDAPFTPAPHAEVDAAASFRLLADVPIRLSVQVGSTSMKLSDLVELVEGSVVELDRQTHELLDITANGTLIARGEVVMVNGRFGVRVIDVVNTDAATGSLERRA</sequence>
<keyword evidence="9" id="KW-0969">Cilium</keyword>
<dbReference type="Pfam" id="PF01052">
    <property type="entry name" value="FliMN_C"/>
    <property type="match status" value="1"/>
</dbReference>
<keyword evidence="9" id="KW-0282">Flagellum</keyword>
<keyword evidence="9" id="KW-0966">Cell projection</keyword>
<reference evidence="10" key="1">
    <citation type="journal article" date="2019" name="Int. J. Syst. Evol. Microbiol.">
        <title>The Global Catalogue of Microorganisms (GCM) 10K type strain sequencing project: providing services to taxonomists for standard genome sequencing and annotation.</title>
        <authorList>
            <consortium name="The Broad Institute Genomics Platform"/>
            <consortium name="The Broad Institute Genome Sequencing Center for Infectious Disease"/>
            <person name="Wu L."/>
            <person name="Ma J."/>
        </authorList>
    </citation>
    <scope>NUCLEOTIDE SEQUENCE [LARGE SCALE GENOMIC DNA]</scope>
    <source>
        <strain evidence="10">KCTC 42644</strain>
    </source>
</reference>
<evidence type="ECO:0000256" key="1">
    <source>
        <dbReference type="ARBA" id="ARBA00009226"/>
    </source>
</evidence>
<proteinExistence type="inferred from homology"/>
<evidence type="ECO:0000256" key="4">
    <source>
        <dbReference type="ARBA" id="ARBA00022500"/>
    </source>
</evidence>
<evidence type="ECO:0000256" key="5">
    <source>
        <dbReference type="ARBA" id="ARBA00022779"/>
    </source>
</evidence>
<keyword evidence="3 7" id="KW-1003">Cell membrane</keyword>
<dbReference type="InterPro" id="IPR051469">
    <property type="entry name" value="FliN/MopA/SpaO"/>
</dbReference>
<dbReference type="InterPro" id="IPR001172">
    <property type="entry name" value="FliN_T3SS_HrcQb"/>
</dbReference>
<dbReference type="PANTHER" id="PTHR43484">
    <property type="match status" value="1"/>
</dbReference>
<dbReference type="NCBIfam" id="TIGR02480">
    <property type="entry name" value="fliN"/>
    <property type="match status" value="1"/>
</dbReference>
<keyword evidence="10" id="KW-1185">Reference proteome</keyword>
<evidence type="ECO:0000256" key="2">
    <source>
        <dbReference type="ARBA" id="ARBA00021897"/>
    </source>
</evidence>
<evidence type="ECO:0000256" key="7">
    <source>
        <dbReference type="RuleBase" id="RU362074"/>
    </source>
</evidence>
<keyword evidence="4 7" id="KW-0145">Chemotaxis</keyword>
<protein>
    <recommendedName>
        <fullName evidence="2 7">Flagellar motor switch protein FliN</fullName>
    </recommendedName>
</protein>
<dbReference type="InterPro" id="IPR036429">
    <property type="entry name" value="SpoA-like_sf"/>
</dbReference>
<dbReference type="EMBL" id="JBHRXV010000011">
    <property type="protein sequence ID" value="MFC3714119.1"/>
    <property type="molecule type" value="Genomic_DNA"/>
</dbReference>
<dbReference type="PRINTS" id="PR00956">
    <property type="entry name" value="FLGMOTORFLIN"/>
</dbReference>
<keyword evidence="7" id="KW-0975">Bacterial flagellum</keyword>
<keyword evidence="6 7" id="KW-0472">Membrane</keyword>
<keyword evidence="5 7" id="KW-0283">Flagellar rotation</keyword>
<feature type="domain" description="Flagellar motor switch protein FliN-like C-terminal" evidence="8">
    <location>
        <begin position="27"/>
        <end position="97"/>
    </location>
</feature>
<comment type="caution">
    <text evidence="9">The sequence shown here is derived from an EMBL/GenBank/DDBJ whole genome shotgun (WGS) entry which is preliminary data.</text>
</comment>
<dbReference type="PANTHER" id="PTHR43484:SF1">
    <property type="entry name" value="FLAGELLAR MOTOR SWITCH PROTEIN FLIN"/>
    <property type="match status" value="1"/>
</dbReference>
<comment type="similarity">
    <text evidence="1 7">Belongs to the FliN/MopA/SpaO family.</text>
</comment>
<evidence type="ECO:0000313" key="9">
    <source>
        <dbReference type="EMBL" id="MFC3714119.1"/>
    </source>
</evidence>
<name>A0ABV7XHC5_9SPHN</name>
<dbReference type="Proteomes" id="UP001595615">
    <property type="component" value="Unassembled WGS sequence"/>
</dbReference>
<evidence type="ECO:0000256" key="6">
    <source>
        <dbReference type="ARBA" id="ARBA00023136"/>
    </source>
</evidence>
<dbReference type="RefSeq" id="WP_380863253.1">
    <property type="nucleotide sequence ID" value="NZ_JBHRXV010000011.1"/>
</dbReference>
<comment type="subcellular location">
    <subcellularLocation>
        <location evidence="7">Cell membrane</location>
        <topology evidence="7">Peripheral membrane protein</topology>
        <orientation evidence="7">Cytoplasmic side</orientation>
    </subcellularLocation>
    <subcellularLocation>
        <location evidence="7">Bacterial flagellum basal body</location>
    </subcellularLocation>
</comment>
<evidence type="ECO:0000256" key="3">
    <source>
        <dbReference type="ARBA" id="ARBA00022475"/>
    </source>
</evidence>
<comment type="function">
    <text evidence="7">FliN is one of three proteins (FliG, FliN, FliM) that form the rotor-mounted switch complex (C ring), located at the base of the basal body. This complex interacts with the CheY and CheZ chemotaxis proteins, in addition to contacting components of the motor that determine the direction of flagellar rotation.</text>
</comment>
<organism evidence="9 10">
    <name type="scientific">Sphingoaurantiacus capsulatus</name>
    <dbReference type="NCBI Taxonomy" id="1771310"/>
    <lineage>
        <taxon>Bacteria</taxon>
        <taxon>Pseudomonadati</taxon>
        <taxon>Pseudomonadota</taxon>
        <taxon>Alphaproteobacteria</taxon>
        <taxon>Sphingomonadales</taxon>
        <taxon>Sphingosinicellaceae</taxon>
        <taxon>Sphingoaurantiacus</taxon>
    </lineage>
</organism>
<gene>
    <name evidence="9" type="primary">fliN</name>
    <name evidence="9" type="ORF">ACFOMD_16225</name>
</gene>
<dbReference type="Gene3D" id="2.30.330.10">
    <property type="entry name" value="SpoA-like"/>
    <property type="match status" value="1"/>
</dbReference>
<dbReference type="InterPro" id="IPR001543">
    <property type="entry name" value="FliN-like_C"/>
</dbReference>
<dbReference type="SUPFAM" id="SSF101801">
    <property type="entry name" value="Surface presentation of antigens (SPOA)"/>
    <property type="match status" value="1"/>
</dbReference>
<evidence type="ECO:0000259" key="8">
    <source>
        <dbReference type="Pfam" id="PF01052"/>
    </source>
</evidence>
<evidence type="ECO:0000313" key="10">
    <source>
        <dbReference type="Proteomes" id="UP001595615"/>
    </source>
</evidence>